<dbReference type="InterPro" id="IPR003593">
    <property type="entry name" value="AAA+_ATPase"/>
</dbReference>
<evidence type="ECO:0000256" key="2">
    <source>
        <dbReference type="ARBA" id="ARBA00022741"/>
    </source>
</evidence>
<dbReference type="FunFam" id="3.40.50.300:FF:000032">
    <property type="entry name" value="Export ABC transporter ATP-binding protein"/>
    <property type="match status" value="1"/>
</dbReference>
<dbReference type="GO" id="GO:0098796">
    <property type="term" value="C:membrane protein complex"/>
    <property type="evidence" value="ECO:0007669"/>
    <property type="project" value="UniProtKB-ARBA"/>
</dbReference>
<keyword evidence="1" id="KW-0813">Transport</keyword>
<comment type="similarity">
    <text evidence="4">Belongs to the ABC transporter superfamily. Macrolide exporter (TC 3.A.1.122) family.</text>
</comment>
<dbReference type="STRING" id="563192.HMPREF0179_02808"/>
<feature type="domain" description="ABC transporter" evidence="5">
    <location>
        <begin position="15"/>
        <end position="246"/>
    </location>
</feature>
<dbReference type="PANTHER" id="PTHR24220:SF689">
    <property type="entry name" value="LIPOPROTEIN-RELEASING SYSTEM ATP-BINDING PROTEIN LOLD"/>
    <property type="match status" value="1"/>
</dbReference>
<organism evidence="6 7">
    <name type="scientific">Bilophila wadsworthia (strain 3_1_6)</name>
    <dbReference type="NCBI Taxonomy" id="563192"/>
    <lineage>
        <taxon>Bacteria</taxon>
        <taxon>Pseudomonadati</taxon>
        <taxon>Thermodesulfobacteriota</taxon>
        <taxon>Desulfovibrionia</taxon>
        <taxon>Desulfovibrionales</taxon>
        <taxon>Desulfovibrionaceae</taxon>
        <taxon>Bilophila</taxon>
    </lineage>
</organism>
<dbReference type="GO" id="GO:0089705">
    <property type="term" value="P:protein localization to outer membrane"/>
    <property type="evidence" value="ECO:0007669"/>
    <property type="project" value="TreeGrafter"/>
</dbReference>
<keyword evidence="3 6" id="KW-0067">ATP-binding</keyword>
<evidence type="ECO:0000256" key="3">
    <source>
        <dbReference type="ARBA" id="ARBA00022840"/>
    </source>
</evidence>
<dbReference type="GO" id="GO:0016887">
    <property type="term" value="F:ATP hydrolysis activity"/>
    <property type="evidence" value="ECO:0007669"/>
    <property type="project" value="InterPro"/>
</dbReference>
<dbReference type="GO" id="GO:0044874">
    <property type="term" value="P:lipoprotein localization to outer membrane"/>
    <property type="evidence" value="ECO:0007669"/>
    <property type="project" value="TreeGrafter"/>
</dbReference>
<keyword evidence="6" id="KW-0449">Lipoprotein</keyword>
<dbReference type="GO" id="GO:0005886">
    <property type="term" value="C:plasma membrane"/>
    <property type="evidence" value="ECO:0007669"/>
    <property type="project" value="TreeGrafter"/>
</dbReference>
<dbReference type="AlphaFoldDB" id="E5Y9N0"/>
<dbReference type="Proteomes" id="UP000006034">
    <property type="component" value="Unassembled WGS sequence"/>
</dbReference>
<dbReference type="HOGENOM" id="CLU_000604_1_22_7"/>
<dbReference type="InterPro" id="IPR003439">
    <property type="entry name" value="ABC_transporter-like_ATP-bd"/>
</dbReference>
<evidence type="ECO:0000256" key="1">
    <source>
        <dbReference type="ARBA" id="ARBA00022448"/>
    </source>
</evidence>
<accession>E5Y9N0</accession>
<dbReference type="Gene3D" id="3.40.50.300">
    <property type="entry name" value="P-loop containing nucleotide triphosphate hydrolases"/>
    <property type="match status" value="1"/>
</dbReference>
<dbReference type="GO" id="GO:0005524">
    <property type="term" value="F:ATP binding"/>
    <property type="evidence" value="ECO:0007669"/>
    <property type="project" value="UniProtKB-KW"/>
</dbReference>
<keyword evidence="2" id="KW-0547">Nucleotide-binding</keyword>
<dbReference type="CDD" id="cd03255">
    <property type="entry name" value="ABC_MJ0796_LolCDE_FtsE"/>
    <property type="match status" value="1"/>
</dbReference>
<dbReference type="PROSITE" id="PS00211">
    <property type="entry name" value="ABC_TRANSPORTER_1"/>
    <property type="match status" value="1"/>
</dbReference>
<evidence type="ECO:0000313" key="7">
    <source>
        <dbReference type="Proteomes" id="UP000006034"/>
    </source>
</evidence>
<dbReference type="GO" id="GO:0022857">
    <property type="term" value="F:transmembrane transporter activity"/>
    <property type="evidence" value="ECO:0007669"/>
    <property type="project" value="TreeGrafter"/>
</dbReference>
<dbReference type="InterPro" id="IPR017871">
    <property type="entry name" value="ABC_transporter-like_CS"/>
</dbReference>
<evidence type="ECO:0000259" key="5">
    <source>
        <dbReference type="PROSITE" id="PS50893"/>
    </source>
</evidence>
<dbReference type="EMBL" id="ADCP02000001">
    <property type="protein sequence ID" value="EFV43285.1"/>
    <property type="molecule type" value="Genomic_DNA"/>
</dbReference>
<name>E5Y9N0_BILW3</name>
<dbReference type="InterPro" id="IPR027417">
    <property type="entry name" value="P-loop_NTPase"/>
</dbReference>
<evidence type="ECO:0000256" key="4">
    <source>
        <dbReference type="ARBA" id="ARBA00038388"/>
    </source>
</evidence>
<protein>
    <submittedName>
        <fullName evidence="6">Lipoprotein-releasing system ATP-binding protein LolD</fullName>
    </submittedName>
</protein>
<dbReference type="RefSeq" id="WP_005028879.1">
    <property type="nucleotide sequence ID" value="NZ_KE150238.1"/>
</dbReference>
<dbReference type="OrthoDB" id="9809450at2"/>
<dbReference type="InterPro" id="IPR017911">
    <property type="entry name" value="MacB-like_ATP-bd"/>
</dbReference>
<reference evidence="6 7" key="1">
    <citation type="submission" date="2010-10" db="EMBL/GenBank/DDBJ databases">
        <authorList>
            <consortium name="The Broad Institute Genome Sequencing Platform"/>
            <person name="Ward D."/>
            <person name="Earl A."/>
            <person name="Feldgarden M."/>
            <person name="Young S.K."/>
            <person name="Gargeya S."/>
            <person name="Zeng Q."/>
            <person name="Alvarado L."/>
            <person name="Berlin A."/>
            <person name="Bochicchio J."/>
            <person name="Chapman S.B."/>
            <person name="Chen Z."/>
            <person name="Freedman E."/>
            <person name="Gellesch M."/>
            <person name="Goldberg J."/>
            <person name="Griggs A."/>
            <person name="Gujja S."/>
            <person name="Heilman E."/>
            <person name="Heiman D."/>
            <person name="Howarth C."/>
            <person name="Mehta T."/>
            <person name="Neiman D."/>
            <person name="Pearson M."/>
            <person name="Roberts A."/>
            <person name="Saif S."/>
            <person name="Shea T."/>
            <person name="Shenoy N."/>
            <person name="Sisk P."/>
            <person name="Stolte C."/>
            <person name="Sykes S."/>
            <person name="White J."/>
            <person name="Yandava C."/>
            <person name="Allen-Vercoe E."/>
            <person name="Sibley C."/>
            <person name="Ambrose C.E."/>
            <person name="Strauss J."/>
            <person name="Daigneault M."/>
            <person name="Haas B."/>
            <person name="Nusbaum C."/>
            <person name="Birren B."/>
        </authorList>
    </citation>
    <scope>NUCLEOTIDE SEQUENCE [LARGE SCALE GENOMIC DNA]</scope>
    <source>
        <strain evidence="6 7">3_1_6</strain>
    </source>
</reference>
<dbReference type="eggNOG" id="COG1136">
    <property type="taxonomic scope" value="Bacteria"/>
</dbReference>
<reference evidence="6 7" key="2">
    <citation type="submission" date="2013-04" db="EMBL/GenBank/DDBJ databases">
        <title>The Genome Sequence of Bilophila wadsworthia 3_1_6.</title>
        <authorList>
            <consortium name="The Broad Institute Genomics Platform"/>
            <person name="Earl A."/>
            <person name="Ward D."/>
            <person name="Feldgarden M."/>
            <person name="Gevers D."/>
            <person name="Sibley C."/>
            <person name="Strauss J."/>
            <person name="Allen-Vercoe E."/>
            <person name="Walker B."/>
            <person name="Young S."/>
            <person name="Zeng Q."/>
            <person name="Gargeya S."/>
            <person name="Fitzgerald M."/>
            <person name="Haas B."/>
            <person name="Abouelleil A."/>
            <person name="Allen A.W."/>
            <person name="Alvarado L."/>
            <person name="Arachchi H.M."/>
            <person name="Berlin A.M."/>
            <person name="Chapman S.B."/>
            <person name="Gainer-Dewar J."/>
            <person name="Goldberg J."/>
            <person name="Griggs A."/>
            <person name="Gujja S."/>
            <person name="Hansen M."/>
            <person name="Howarth C."/>
            <person name="Imamovic A."/>
            <person name="Ireland A."/>
            <person name="Larimer J."/>
            <person name="McCowan C."/>
            <person name="Murphy C."/>
            <person name="Pearson M."/>
            <person name="Poon T.W."/>
            <person name="Priest M."/>
            <person name="Roberts A."/>
            <person name="Saif S."/>
            <person name="Shea T."/>
            <person name="Sisk P."/>
            <person name="Sykes S."/>
            <person name="Wortman J."/>
            <person name="Nusbaum C."/>
            <person name="Birren B."/>
        </authorList>
    </citation>
    <scope>NUCLEOTIDE SEQUENCE [LARGE SCALE GENOMIC DNA]</scope>
    <source>
        <strain evidence="6 7">3_1_6</strain>
    </source>
</reference>
<dbReference type="Pfam" id="PF00005">
    <property type="entry name" value="ABC_tran"/>
    <property type="match status" value="1"/>
</dbReference>
<dbReference type="SUPFAM" id="SSF52540">
    <property type="entry name" value="P-loop containing nucleoside triphosphate hydrolases"/>
    <property type="match status" value="1"/>
</dbReference>
<dbReference type="SMART" id="SM00382">
    <property type="entry name" value="AAA"/>
    <property type="match status" value="1"/>
</dbReference>
<dbReference type="InterPro" id="IPR015854">
    <property type="entry name" value="ABC_transpr_LolD-like"/>
</dbReference>
<dbReference type="GeneID" id="78084796"/>
<dbReference type="PROSITE" id="PS50893">
    <property type="entry name" value="ABC_TRANSPORTER_2"/>
    <property type="match status" value="1"/>
</dbReference>
<comment type="caution">
    <text evidence="6">The sequence shown here is derived from an EMBL/GenBank/DDBJ whole genome shotgun (WGS) entry which is preliminary data.</text>
</comment>
<keyword evidence="7" id="KW-1185">Reference proteome</keyword>
<sequence length="246" mass="26589">MMEQTAYATAPPVLYELSGVEKSCEGPAERITILKNMDLTVRAGESLAIVGASGSGKSTLLHLLGALDTPTAGKVLFEGKSLPDMTPVEKAHFRNKKLGFVFQFHHLLPEFSTEENVAMQALIAGMNRSKALGLARQALERVGLSDRKDHRVTTLSGGERQRAAIARAILLEPRVLLADEPTGNLDQRTGDSVAELLLELNRTLGMTLVIVTHNREMAGTLGRCLELRSGELYEEMRTRAAGAGAV</sequence>
<evidence type="ECO:0000313" key="6">
    <source>
        <dbReference type="EMBL" id="EFV43285.1"/>
    </source>
</evidence>
<gene>
    <name evidence="6" type="ORF">HMPREF0179_02808</name>
</gene>
<dbReference type="PANTHER" id="PTHR24220">
    <property type="entry name" value="IMPORT ATP-BINDING PROTEIN"/>
    <property type="match status" value="1"/>
</dbReference>
<proteinExistence type="inferred from homology"/>